<sequence length="209" mass="24266">MEKTDVTAFYVSPLGRAQDTASVTLKRLGRSAKTYHWLREFHAPIYDKKTKKLRGPWDLMPSFFTKEDDLYDVKKWADTEFMKQGRVKQEYRKVSQGLDKVLKAHGYERKDKYYKAVNANKDTIVFFCHFGVECVMLSHLLNISPVCLWQGFCAAPTSVTTLYTEEREKGIAVWRCSSFGDISHLYAGNEEPAFAARFCEIYDDMSQRH</sequence>
<accession>K1SAE3</accession>
<dbReference type="InterPro" id="IPR029033">
    <property type="entry name" value="His_PPase_superfam"/>
</dbReference>
<name>K1SAE3_9ZZZZ</name>
<organism evidence="1">
    <name type="scientific">human gut metagenome</name>
    <dbReference type="NCBI Taxonomy" id="408170"/>
    <lineage>
        <taxon>unclassified sequences</taxon>
        <taxon>metagenomes</taxon>
        <taxon>organismal metagenomes</taxon>
    </lineage>
</organism>
<dbReference type="AlphaFoldDB" id="K1SAE3"/>
<gene>
    <name evidence="1" type="ORF">OBE_13112</name>
</gene>
<dbReference type="Gene3D" id="3.40.50.1240">
    <property type="entry name" value="Phosphoglycerate mutase-like"/>
    <property type="match status" value="1"/>
</dbReference>
<dbReference type="Pfam" id="PF00300">
    <property type="entry name" value="His_Phos_1"/>
    <property type="match status" value="1"/>
</dbReference>
<evidence type="ECO:0000313" key="1">
    <source>
        <dbReference type="EMBL" id="EKC52394.1"/>
    </source>
</evidence>
<dbReference type="EMBL" id="AJWZ01009055">
    <property type="protein sequence ID" value="EKC52394.1"/>
    <property type="molecule type" value="Genomic_DNA"/>
</dbReference>
<comment type="caution">
    <text evidence="1">The sequence shown here is derived from an EMBL/GenBank/DDBJ whole genome shotgun (WGS) entry which is preliminary data.</text>
</comment>
<dbReference type="InterPro" id="IPR013078">
    <property type="entry name" value="His_Pase_superF_clade-1"/>
</dbReference>
<dbReference type="SUPFAM" id="SSF53254">
    <property type="entry name" value="Phosphoglycerate mutase-like"/>
    <property type="match status" value="1"/>
</dbReference>
<protein>
    <submittedName>
        <fullName evidence="1">Phosphoglycerate mutase family protein</fullName>
    </submittedName>
</protein>
<proteinExistence type="predicted"/>
<reference evidence="1" key="1">
    <citation type="journal article" date="2013" name="Environ. Microbiol.">
        <title>Microbiota from the distal guts of lean and obese adolescents exhibit partial functional redundancy besides clear differences in community structure.</title>
        <authorList>
            <person name="Ferrer M."/>
            <person name="Ruiz A."/>
            <person name="Lanza F."/>
            <person name="Haange S.B."/>
            <person name="Oberbach A."/>
            <person name="Till H."/>
            <person name="Bargiela R."/>
            <person name="Campoy C."/>
            <person name="Segura M.T."/>
            <person name="Richter M."/>
            <person name="von Bergen M."/>
            <person name="Seifert J."/>
            <person name="Suarez A."/>
        </authorList>
    </citation>
    <scope>NUCLEOTIDE SEQUENCE</scope>
</reference>